<reference evidence="2" key="2">
    <citation type="submission" date="2020-11" db="EMBL/GenBank/DDBJ databases">
        <authorList>
            <person name="McCartney M.A."/>
            <person name="Auch B."/>
            <person name="Kono T."/>
            <person name="Mallez S."/>
            <person name="Becker A."/>
            <person name="Gohl D.M."/>
            <person name="Silverstein K.A.T."/>
            <person name="Koren S."/>
            <person name="Bechman K.B."/>
            <person name="Herman A."/>
            <person name="Abrahante J.E."/>
            <person name="Garbe J."/>
        </authorList>
    </citation>
    <scope>NUCLEOTIDE SEQUENCE</scope>
    <source>
        <strain evidence="2">Duluth1</strain>
        <tissue evidence="2">Whole animal</tissue>
    </source>
</reference>
<name>A0A9D4MIF4_DREPO</name>
<evidence type="ECO:0000313" key="3">
    <source>
        <dbReference type="Proteomes" id="UP000828390"/>
    </source>
</evidence>
<dbReference type="EMBL" id="JAIWYP010000001">
    <property type="protein sequence ID" value="KAH3876309.1"/>
    <property type="molecule type" value="Genomic_DNA"/>
</dbReference>
<dbReference type="AlphaFoldDB" id="A0A9D4MIF4"/>
<proteinExistence type="predicted"/>
<reference evidence="2" key="1">
    <citation type="journal article" date="2019" name="bioRxiv">
        <title>The Genome of the Zebra Mussel, Dreissena polymorpha: A Resource for Invasive Species Research.</title>
        <authorList>
            <person name="McCartney M.A."/>
            <person name="Auch B."/>
            <person name="Kono T."/>
            <person name="Mallez S."/>
            <person name="Zhang Y."/>
            <person name="Obille A."/>
            <person name="Becker A."/>
            <person name="Abrahante J.E."/>
            <person name="Garbe J."/>
            <person name="Badalamenti J.P."/>
            <person name="Herman A."/>
            <person name="Mangelson H."/>
            <person name="Liachko I."/>
            <person name="Sullivan S."/>
            <person name="Sone E.D."/>
            <person name="Koren S."/>
            <person name="Silverstein K.A.T."/>
            <person name="Beckman K.B."/>
            <person name="Gohl D.M."/>
        </authorList>
    </citation>
    <scope>NUCLEOTIDE SEQUENCE</scope>
    <source>
        <strain evidence="2">Duluth1</strain>
        <tissue evidence="2">Whole animal</tissue>
    </source>
</reference>
<comment type="caution">
    <text evidence="2">The sequence shown here is derived from an EMBL/GenBank/DDBJ whole genome shotgun (WGS) entry which is preliminary data.</text>
</comment>
<feature type="region of interest" description="Disordered" evidence="1">
    <location>
        <begin position="92"/>
        <end position="137"/>
    </location>
</feature>
<gene>
    <name evidence="2" type="ORF">DPMN_000148</name>
</gene>
<sequence length="137" mass="15425">MSLLRRLRLYGIPTTSLTERRKTLDFGDYFEHVQSAIFGVLTASLRVLTASLRCLWRPHCDLGRRKDAPAVHHGTAEQRVVERRDLIRGKRSLPQKRSYKECGRQGPDINCARTDGRTDGRTDEAAAKCSPNNFGGA</sequence>
<keyword evidence="3" id="KW-1185">Reference proteome</keyword>
<evidence type="ECO:0000313" key="2">
    <source>
        <dbReference type="EMBL" id="KAH3876309.1"/>
    </source>
</evidence>
<feature type="compositionally biased region" description="Basic and acidic residues" evidence="1">
    <location>
        <begin position="114"/>
        <end position="126"/>
    </location>
</feature>
<evidence type="ECO:0000256" key="1">
    <source>
        <dbReference type="SAM" id="MobiDB-lite"/>
    </source>
</evidence>
<accession>A0A9D4MIF4</accession>
<organism evidence="2 3">
    <name type="scientific">Dreissena polymorpha</name>
    <name type="common">Zebra mussel</name>
    <name type="synonym">Mytilus polymorpha</name>
    <dbReference type="NCBI Taxonomy" id="45954"/>
    <lineage>
        <taxon>Eukaryota</taxon>
        <taxon>Metazoa</taxon>
        <taxon>Spiralia</taxon>
        <taxon>Lophotrochozoa</taxon>
        <taxon>Mollusca</taxon>
        <taxon>Bivalvia</taxon>
        <taxon>Autobranchia</taxon>
        <taxon>Heteroconchia</taxon>
        <taxon>Euheterodonta</taxon>
        <taxon>Imparidentia</taxon>
        <taxon>Neoheterodontei</taxon>
        <taxon>Myida</taxon>
        <taxon>Dreissenoidea</taxon>
        <taxon>Dreissenidae</taxon>
        <taxon>Dreissena</taxon>
    </lineage>
</organism>
<dbReference type="Proteomes" id="UP000828390">
    <property type="component" value="Unassembled WGS sequence"/>
</dbReference>
<protein>
    <submittedName>
        <fullName evidence="2">Uncharacterized protein</fullName>
    </submittedName>
</protein>